<dbReference type="PANTHER" id="PTHR12993">
    <property type="entry name" value="N-ACETYLGLUCOSAMINYL-PHOSPHATIDYLINOSITOL DE-N-ACETYLASE-RELATED"/>
    <property type="match status" value="1"/>
</dbReference>
<dbReference type="EMBL" id="BMUT01000015">
    <property type="protein sequence ID" value="GGY03541.1"/>
    <property type="molecule type" value="Genomic_DNA"/>
</dbReference>
<accession>A0ABQ2Z5X8</accession>
<keyword evidence="1" id="KW-0862">Zinc</keyword>
<dbReference type="SUPFAM" id="SSF102588">
    <property type="entry name" value="LmbE-like"/>
    <property type="match status" value="1"/>
</dbReference>
<organism evidence="3 4">
    <name type="scientific">Streptomyces hiroshimensis</name>
    <dbReference type="NCBI Taxonomy" id="66424"/>
    <lineage>
        <taxon>Bacteria</taxon>
        <taxon>Bacillati</taxon>
        <taxon>Actinomycetota</taxon>
        <taxon>Actinomycetes</taxon>
        <taxon>Kitasatosporales</taxon>
        <taxon>Streptomycetaceae</taxon>
        <taxon>Streptomyces</taxon>
    </lineage>
</organism>
<evidence type="ECO:0000313" key="4">
    <source>
        <dbReference type="Proteomes" id="UP000659223"/>
    </source>
</evidence>
<dbReference type="Pfam" id="PF02585">
    <property type="entry name" value="PIG-L"/>
    <property type="match status" value="1"/>
</dbReference>
<dbReference type="Gene3D" id="3.40.50.10320">
    <property type="entry name" value="LmbE-like"/>
    <property type="match status" value="1"/>
</dbReference>
<feature type="compositionally biased region" description="Low complexity" evidence="2">
    <location>
        <begin position="9"/>
        <end position="22"/>
    </location>
</feature>
<evidence type="ECO:0000256" key="1">
    <source>
        <dbReference type="ARBA" id="ARBA00022833"/>
    </source>
</evidence>
<name>A0ABQ2Z5X8_9ACTN</name>
<dbReference type="InterPro" id="IPR003737">
    <property type="entry name" value="GlcNAc_PI_deacetylase-related"/>
</dbReference>
<comment type="caution">
    <text evidence="3">The sequence shown here is derived from an EMBL/GenBank/DDBJ whole genome shotgun (WGS) entry which is preliminary data.</text>
</comment>
<feature type="region of interest" description="Disordered" evidence="2">
    <location>
        <begin position="1"/>
        <end position="22"/>
    </location>
</feature>
<dbReference type="InterPro" id="IPR024078">
    <property type="entry name" value="LmbE-like_dom_sf"/>
</dbReference>
<dbReference type="Proteomes" id="UP000659223">
    <property type="component" value="Unassembled WGS sequence"/>
</dbReference>
<sequence length="299" mass="31811">MADATNMKNAANATTGATTGATADVTADVTGTADAATDAATAAAGQPGEQPQPQSHPRDQLKEMPTDWRRALAIVAHPDDLEYGASAAVATWLDDGRECVYLLASVGEAGIDTLAPTEAGPLREREQRASAAAVGVETVEFLGHPDGVIEYGTALRRDFAAAIRRHRPELVLTLNHHDTWGGTYWNTPDHRNVGRAVLDAVGDAGNRWIFPELAEEGLLPWDGVRYVAVAGSPQPTHAVDASSGLDRAVASLLCHRTYIEALTKEDPETYCRTFLEGAMQGVAARFGGRPGVAFELFNR</sequence>
<dbReference type="PANTHER" id="PTHR12993:SF28">
    <property type="entry name" value="LMBE FAMILY PROTEIN"/>
    <property type="match status" value="1"/>
</dbReference>
<evidence type="ECO:0000256" key="2">
    <source>
        <dbReference type="SAM" id="MobiDB-lite"/>
    </source>
</evidence>
<evidence type="ECO:0000313" key="3">
    <source>
        <dbReference type="EMBL" id="GGY03541.1"/>
    </source>
</evidence>
<keyword evidence="4" id="KW-1185">Reference proteome</keyword>
<gene>
    <name evidence="3" type="ORF">GCM10010324_58040</name>
</gene>
<proteinExistence type="predicted"/>
<feature type="region of interest" description="Disordered" evidence="2">
    <location>
        <begin position="38"/>
        <end position="61"/>
    </location>
</feature>
<reference evidence="4" key="1">
    <citation type="journal article" date="2019" name="Int. J. Syst. Evol. Microbiol.">
        <title>The Global Catalogue of Microorganisms (GCM) 10K type strain sequencing project: providing services to taxonomists for standard genome sequencing and annotation.</title>
        <authorList>
            <consortium name="The Broad Institute Genomics Platform"/>
            <consortium name="The Broad Institute Genome Sequencing Center for Infectious Disease"/>
            <person name="Wu L."/>
            <person name="Ma J."/>
        </authorList>
    </citation>
    <scope>NUCLEOTIDE SEQUENCE [LARGE SCALE GENOMIC DNA]</scope>
    <source>
        <strain evidence="4">JCM 4586</strain>
    </source>
</reference>
<protein>
    <submittedName>
        <fullName evidence="3">GlcNAc-PI de-N-acetylase</fullName>
    </submittedName>
</protein>